<dbReference type="Gene3D" id="3.90.1200.10">
    <property type="match status" value="1"/>
</dbReference>
<dbReference type="RefSeq" id="WP_076448413.1">
    <property type="nucleotide sequence ID" value="NZ_FTOQ01000007.1"/>
</dbReference>
<protein>
    <submittedName>
        <fullName evidence="1">Phosphotransferase enzyme family protein</fullName>
    </submittedName>
</protein>
<evidence type="ECO:0000313" key="1">
    <source>
        <dbReference type="EMBL" id="SIS94634.1"/>
    </source>
</evidence>
<dbReference type="AlphaFoldDB" id="A0A1N7N8E5"/>
<dbReference type="InterPro" id="IPR011009">
    <property type="entry name" value="Kinase-like_dom_sf"/>
</dbReference>
<dbReference type="Proteomes" id="UP000186684">
    <property type="component" value="Unassembled WGS sequence"/>
</dbReference>
<evidence type="ECO:0000313" key="2">
    <source>
        <dbReference type="Proteomes" id="UP000186684"/>
    </source>
</evidence>
<dbReference type="OrthoDB" id="5621369at2"/>
<keyword evidence="2" id="KW-1185">Reference proteome</keyword>
<sequence length="339" mass="37835">MSDTSRKARRARILRSAERQFGEPVRDIEYPGGEGRSSCRLIFAERSVIATLRPNFRRAHLEAFVLKALSRHSADAPACLGVDGEIIYQSDVGGRRLNMEIAKVGGARRRALAEEAVAAIFRIQRAGATAGLNTALPHLGVNAAWIDNLARARAALEPYSAGRSASVDHAQLCAAVQVPARQFVKWDCRSGNAAIGADDRLRWFDFEYAGVRHGAEDFAWLIGDEAWPVPPQVMEEIVRDGLIALPEAERRDWLDYLAVYTTLHCIQRFKLIVKEAKKRGWLSKTRVRRFDDAGVHPEFAAHLCSVGAYFGDRVALTRPIAQDFEEARRVFEQMIRQAA</sequence>
<gene>
    <name evidence="1" type="ORF">SAMN05421759_10772</name>
</gene>
<dbReference type="EMBL" id="FTOQ01000007">
    <property type="protein sequence ID" value="SIS94634.1"/>
    <property type="molecule type" value="Genomic_DNA"/>
</dbReference>
<reference evidence="2" key="1">
    <citation type="submission" date="2017-01" db="EMBL/GenBank/DDBJ databases">
        <authorList>
            <person name="Varghese N."/>
            <person name="Submissions S."/>
        </authorList>
    </citation>
    <scope>NUCLEOTIDE SEQUENCE [LARGE SCALE GENOMIC DNA]</scope>
    <source>
        <strain evidence="2">DSM 29430</strain>
    </source>
</reference>
<dbReference type="GO" id="GO:0016740">
    <property type="term" value="F:transferase activity"/>
    <property type="evidence" value="ECO:0007669"/>
    <property type="project" value="UniProtKB-KW"/>
</dbReference>
<name>A0A1N7N8E5_9RHOB</name>
<dbReference type="STRING" id="633194.SAMN05421759_10772"/>
<proteinExistence type="predicted"/>
<keyword evidence="1" id="KW-0808">Transferase</keyword>
<dbReference type="SUPFAM" id="SSF56112">
    <property type="entry name" value="Protein kinase-like (PK-like)"/>
    <property type="match status" value="1"/>
</dbReference>
<organism evidence="1 2">
    <name type="scientific">Roseivivax lentus</name>
    <dbReference type="NCBI Taxonomy" id="633194"/>
    <lineage>
        <taxon>Bacteria</taxon>
        <taxon>Pseudomonadati</taxon>
        <taxon>Pseudomonadota</taxon>
        <taxon>Alphaproteobacteria</taxon>
        <taxon>Rhodobacterales</taxon>
        <taxon>Roseobacteraceae</taxon>
        <taxon>Roseivivax</taxon>
    </lineage>
</organism>
<accession>A0A1N7N8E5</accession>